<name>A0A0U0ZTQ1_9MYCO</name>
<dbReference type="InterPro" id="IPR011010">
    <property type="entry name" value="DNA_brk_join_enz"/>
</dbReference>
<evidence type="ECO:0000313" key="2">
    <source>
        <dbReference type="EMBL" id="CPV70571.1"/>
    </source>
</evidence>
<proteinExistence type="predicted"/>
<gene>
    <name evidence="2" type="ORF">ERS075579_04820</name>
</gene>
<dbReference type="RefSeq" id="WP_052524972.1">
    <property type="nucleotide sequence ID" value="NZ_CP014951.1"/>
</dbReference>
<dbReference type="PROSITE" id="PS51898">
    <property type="entry name" value="TYR_RECOMBINASE"/>
    <property type="match status" value="1"/>
</dbReference>
<dbReference type="Proteomes" id="UP000045782">
    <property type="component" value="Unassembled WGS sequence"/>
</dbReference>
<dbReference type="Gene3D" id="1.10.443.10">
    <property type="entry name" value="Intergrase catalytic core"/>
    <property type="match status" value="1"/>
</dbReference>
<dbReference type="EMBL" id="CSWP01000012">
    <property type="protein sequence ID" value="CPV70571.1"/>
    <property type="molecule type" value="Genomic_DNA"/>
</dbReference>
<dbReference type="SUPFAM" id="SSF56349">
    <property type="entry name" value="DNA breaking-rejoining enzymes"/>
    <property type="match status" value="1"/>
</dbReference>
<protein>
    <submittedName>
        <fullName evidence="2">Integrase</fullName>
    </submittedName>
</protein>
<accession>A0A0U0ZTQ1</accession>
<keyword evidence="1" id="KW-0233">DNA recombination</keyword>
<dbReference type="InterPro" id="IPR013762">
    <property type="entry name" value="Integrase-like_cat_sf"/>
</dbReference>
<sequence length="152" mass="16816">MIDSSRRGNLGVQEVVEIANHLPEGMRLPVLLIAHCQLRVGEVLALSREDIVDGAAGMTLYVRWRVVVDASGTGFEPSKHPSAEIQLPEVLVEQIREHLVRCELEPDTLLFLNSTGEPWSTVEFSRSFRAALSAVSVPVPPLLHRLRHVLLG</sequence>
<dbReference type="GO" id="GO:0015074">
    <property type="term" value="P:DNA integration"/>
    <property type="evidence" value="ECO:0007669"/>
    <property type="project" value="InterPro"/>
</dbReference>
<evidence type="ECO:0000313" key="3">
    <source>
        <dbReference type="Proteomes" id="UP000045782"/>
    </source>
</evidence>
<dbReference type="GO" id="GO:0003677">
    <property type="term" value="F:DNA binding"/>
    <property type="evidence" value="ECO:0007669"/>
    <property type="project" value="InterPro"/>
</dbReference>
<evidence type="ECO:0000256" key="1">
    <source>
        <dbReference type="ARBA" id="ARBA00023172"/>
    </source>
</evidence>
<dbReference type="GO" id="GO:0006310">
    <property type="term" value="P:DNA recombination"/>
    <property type="evidence" value="ECO:0007669"/>
    <property type="project" value="UniProtKB-KW"/>
</dbReference>
<dbReference type="AlphaFoldDB" id="A0A0U0ZTQ1"/>
<dbReference type="InterPro" id="IPR002104">
    <property type="entry name" value="Integrase_catalytic"/>
</dbReference>
<reference evidence="2 3" key="1">
    <citation type="submission" date="2015-03" db="EMBL/GenBank/DDBJ databases">
        <authorList>
            <person name="Murphy D."/>
        </authorList>
    </citation>
    <scope>NUCLEOTIDE SEQUENCE [LARGE SCALE GENOMIC DNA]</scope>
    <source>
        <strain evidence="2 3">PAP088</strain>
    </source>
</reference>
<organism evidence="2 3">
    <name type="scientific">Mycobacteroides abscessus</name>
    <dbReference type="NCBI Taxonomy" id="36809"/>
    <lineage>
        <taxon>Bacteria</taxon>
        <taxon>Bacillati</taxon>
        <taxon>Actinomycetota</taxon>
        <taxon>Actinomycetes</taxon>
        <taxon>Mycobacteriales</taxon>
        <taxon>Mycobacteriaceae</taxon>
        <taxon>Mycobacteroides</taxon>
    </lineage>
</organism>